<evidence type="ECO:0000313" key="5">
    <source>
        <dbReference type="Proteomes" id="UP000754359"/>
    </source>
</evidence>
<feature type="transmembrane region" description="Helical" evidence="1">
    <location>
        <begin position="1715"/>
        <end position="1734"/>
    </location>
</feature>
<gene>
    <name evidence="3" type="ORF">CK202_3207</name>
    <name evidence="2" type="ORF">CYL21_0192</name>
</gene>
<reference evidence="2 5" key="2">
    <citation type="submission" date="2018-05" db="EMBL/GenBank/DDBJ databases">
        <title>Genome assembly of Plasmodium falciparum NF54 DiCre.</title>
        <authorList>
            <person name="Baumgarten S."/>
            <person name="Treeck M."/>
            <person name="Scherf A."/>
        </authorList>
    </citation>
    <scope>NUCLEOTIDE SEQUENCE [LARGE SCALE GENOMIC DNA]</scope>
    <source>
        <strain evidence="2">NF54</strain>
    </source>
</reference>
<evidence type="ECO:0000313" key="3">
    <source>
        <dbReference type="EMBL" id="PKC46417.1"/>
    </source>
</evidence>
<dbReference type="EMBL" id="NYMT01000009">
    <property type="protein sequence ID" value="PKC46417.1"/>
    <property type="molecule type" value="Genomic_DNA"/>
</dbReference>
<keyword evidence="1" id="KW-0812">Transmembrane</keyword>
<name>A0A2I0BVB3_PLAFO</name>
<keyword evidence="1" id="KW-1133">Transmembrane helix</keyword>
<dbReference type="Proteomes" id="UP000754359">
    <property type="component" value="Unassembled WGS sequence"/>
</dbReference>
<dbReference type="EMBL" id="QFXU01000003">
    <property type="protein sequence ID" value="KAF4331374.1"/>
    <property type="molecule type" value="Genomic_DNA"/>
</dbReference>
<dbReference type="PANTHER" id="PTHR15468:SF12">
    <property type="match status" value="1"/>
</dbReference>
<protein>
    <submittedName>
        <fullName evidence="3">Uncharacterized protein</fullName>
    </submittedName>
</protein>
<evidence type="ECO:0000313" key="4">
    <source>
        <dbReference type="Proteomes" id="UP000232684"/>
    </source>
</evidence>
<comment type="caution">
    <text evidence="3">The sequence shown here is derived from an EMBL/GenBank/DDBJ whole genome shotgun (WGS) entry which is preliminary data.</text>
</comment>
<dbReference type="InterPro" id="IPR052621">
    <property type="entry name" value="Cell_Prolif/Cornif_Regul"/>
</dbReference>
<keyword evidence="1" id="KW-0472">Membrane</keyword>
<accession>A0A2I0BVB3</accession>
<reference evidence="3 4" key="1">
    <citation type="submission" date="2017-11" db="EMBL/GenBank/DDBJ databases">
        <title>Plasmodium falciparum NF54 genome assembly.</title>
        <authorList>
            <person name="Bryant J.M."/>
            <person name="Baumgarten S."/>
            <person name="Scheidig-Benatar C."/>
            <person name="Scherf A."/>
        </authorList>
    </citation>
    <scope>NUCLEOTIDE SEQUENCE [LARGE SCALE GENOMIC DNA]</scope>
    <source>
        <strain evidence="3">NF54</strain>
    </source>
</reference>
<organism evidence="3 4">
    <name type="scientific">Plasmodium falciparum (isolate NF54)</name>
    <dbReference type="NCBI Taxonomy" id="5843"/>
    <lineage>
        <taxon>Eukaryota</taxon>
        <taxon>Sar</taxon>
        <taxon>Alveolata</taxon>
        <taxon>Apicomplexa</taxon>
        <taxon>Aconoidasida</taxon>
        <taxon>Haemosporida</taxon>
        <taxon>Plasmodiidae</taxon>
        <taxon>Plasmodium</taxon>
        <taxon>Plasmodium (Laverania)</taxon>
    </lineage>
</organism>
<dbReference type="PANTHER" id="PTHR15468">
    <property type="entry name" value="ZNF185"/>
    <property type="match status" value="1"/>
</dbReference>
<dbReference type="VEuPathDB" id="PlasmoDB:PfNF54_020013100"/>
<evidence type="ECO:0000313" key="2">
    <source>
        <dbReference type="EMBL" id="KAF4331374.1"/>
    </source>
</evidence>
<dbReference type="Proteomes" id="UP000232684">
    <property type="component" value="Unassembled WGS sequence"/>
</dbReference>
<sequence>MHFYKRIKHYRNILIKCNISNHNIIYGGYDTCPLKEIYTNYHVYKSYIHTKENIIKVEAKENVDIDNINNKDDIFYNNDHKIDDDKIKKIQCQKNCTIYHDIEKNSYVDIDDFVNINDAKNKIENLLLYSKKLYNKKYCHNKLLNNKQITLNNIVLNILSIINGKNNNNNIKDIYIDKVLLLDFYTLLIKRKYYIHNLRNNIYDNSFMNIFDYIHYNINLHLKNYNLKNTHQVLHNISIYIHKNKCNNITHELVTNIFFFSFFKNFNKFYTKKEGKDKNESHENFPNYVNQKNHNDLNIKITNNFHCTMYQTNYYKYKSFDEETFKYLNTYVVFLSNHPSFINDKLLYNISLLTNKILQLKINFNLALSFLSASLNIFDKREKKIKEGHLILNIYKKKTNYDILYSLIKQHNEMFNKNIDHKVEGEQKVIQQDVAMDGIISMHVSGANQNVHNIIRTNHNIDKISETNQNVHNAIRTNHNIDKISETNQNVHNIIRTNHNIDKISETNQNVHNIIRTNHNIDKISETNQNVHNIIRTNHNIDKISETNQNVHNIIRTNHNIDKISETNQNVHNIIRTNHNIDKISETNQNVHNAIRTNDNIHNIIRTNQHIHNVSKPKLDILSEEKKKDMAHTIHVSNNIHIKNRYTHNFVPSKNDCINLWNYSHIINIIKILDINKLLSKNYNINTEECVKTFLKYMFDYLSIYYDELVIITQNELNSFVSIYVNLSILLDQLRNYEEICSLIIFFLINSYKRIYVYFNGLNINMMINLIKGIYHQIYIYSKIFEDNNLFFDKFKKELITLYNNIKTDHMISSNYNNMYELINTNMIFLSSNICNTIFDNPFKKDTYIPLNKLITIIHYLDKINKICLSYDHTINIFLQQDILKCLKFCEKMFLSTNHNFYDENLSNHHILILINIYIYYYQKFLHSPFLYKCLQYLSKKNDLTLFINETEIIMYLNIVKKLKERKINNINEKFKNIPNHLKQIKEIKQVKEDILEDGNTKNIYQMIHNYQTNITYQTKNQAVTPSCCYHNTSHIILNTHENIYEEKKKNNVLLNDDLYDEILERYMNKIMDNLFFSSFQKVGKKKYTHWNLSSSLIQYNKILEENKKDKTINNENDIIKIDNNKNEQSINVDNMYTSSKCTKFPFNIHDFKKYSINIYFLVYDNILSYNKKINKEEIEKIWNILDNMIKYKQNVLTEDNFYYIISALLKAQNFEHEVYKMYYEYMKKCGSCINIKYVFFIMKRIFEDTPYITYKQDTSLDIDKENILNNSIKKYNIGSTYYYNMKCDKYGKCNKYDNYDKYNILNDIIKLSEQIILSHIHYIKNFTFFKEVLHTYMKKDIYIKCYLFYYPHFHNFVLTYFHKFLTHDQFNKNVLVLLINNIASFYYTLHNNTYTSSYIIRKKDTQREYEKIIKEKKIIEHNNQKNKEKLINHYEDINILDEENFKGDHKDIKVLKKYKNGYYYSKIFSLYPLDQIHLNIELKKEEMVAKDKTNQGNIGSNLLLTGASKDITSYNYYIDTYIKMELLKKLNILLPTLYIKEIKNKSPHEIKLSSMNIIDIFVSLKNVKIRNEDIMYKLSQKYIMDIFFHNNKVKLEYQIKFLNSLTFLDYIKEADLLFKTFFFKKNKINKIQKEEKKKQNNYNLLYTHFLKIPIHNCIYIPNISSYILNFISIYDYFEKKDQYVIYKKLLYFLDEYLKSHNKINSMNSLDKRNIILIIILLYISSSPLNILSIRLQTLRIFYYYIIQSNYFSKHNITYSSSTHADISKFVVSCIRKHSPYVHIWNEINVHCFDVDILLYGK</sequence>
<proteinExistence type="predicted"/>
<evidence type="ECO:0000256" key="1">
    <source>
        <dbReference type="SAM" id="Phobius"/>
    </source>
</evidence>